<comment type="caution">
    <text evidence="6">The sequence shown here is derived from an EMBL/GenBank/DDBJ whole genome shotgun (WGS) entry which is preliminary data.</text>
</comment>
<evidence type="ECO:0000256" key="3">
    <source>
        <dbReference type="SAM" id="MobiDB-lite"/>
    </source>
</evidence>
<proteinExistence type="predicted"/>
<dbReference type="Pfam" id="PF00023">
    <property type="entry name" value="Ank"/>
    <property type="match status" value="2"/>
</dbReference>
<feature type="repeat" description="ANK" evidence="2">
    <location>
        <begin position="1150"/>
        <end position="1182"/>
    </location>
</feature>
<evidence type="ECO:0000259" key="4">
    <source>
        <dbReference type="Pfam" id="PF01048"/>
    </source>
</evidence>
<feature type="repeat" description="ANK" evidence="2">
    <location>
        <begin position="1369"/>
        <end position="1401"/>
    </location>
</feature>
<dbReference type="InterPro" id="IPR002110">
    <property type="entry name" value="Ankyrin_rpt"/>
</dbReference>
<keyword evidence="1" id="KW-0677">Repeat</keyword>
<dbReference type="SMART" id="SM00248">
    <property type="entry name" value="ANK"/>
    <property type="match status" value="13"/>
</dbReference>
<feature type="repeat" description="ANK" evidence="2">
    <location>
        <begin position="1402"/>
        <end position="1434"/>
    </location>
</feature>
<dbReference type="InterPro" id="IPR053137">
    <property type="entry name" value="NLR-like"/>
</dbReference>
<protein>
    <submittedName>
        <fullName evidence="6">Ankyrin repeat-containing domain protein</fullName>
    </submittedName>
</protein>
<dbReference type="PRINTS" id="PR01415">
    <property type="entry name" value="ANKYRIN"/>
</dbReference>
<accession>A0ABR4H9B5</accession>
<feature type="repeat" description="ANK" evidence="2">
    <location>
        <begin position="1502"/>
        <end position="1534"/>
    </location>
</feature>
<dbReference type="InterPro" id="IPR027417">
    <property type="entry name" value="P-loop_NTPase"/>
</dbReference>
<feature type="repeat" description="ANK" evidence="2">
    <location>
        <begin position="1215"/>
        <end position="1247"/>
    </location>
</feature>
<dbReference type="Pfam" id="PF24883">
    <property type="entry name" value="NPHP3_N"/>
    <property type="match status" value="1"/>
</dbReference>
<dbReference type="Pfam" id="PF01048">
    <property type="entry name" value="PNP_UDP_1"/>
    <property type="match status" value="1"/>
</dbReference>
<dbReference type="SUPFAM" id="SSF48403">
    <property type="entry name" value="Ankyrin repeat"/>
    <property type="match status" value="2"/>
</dbReference>
<dbReference type="PANTHER" id="PTHR46082">
    <property type="entry name" value="ATP/GTP-BINDING PROTEIN-RELATED"/>
    <property type="match status" value="1"/>
</dbReference>
<dbReference type="Gene3D" id="3.40.50.300">
    <property type="entry name" value="P-loop containing nucleotide triphosphate hydrolases"/>
    <property type="match status" value="1"/>
</dbReference>
<dbReference type="PROSITE" id="PS50297">
    <property type="entry name" value="ANK_REP_REGION"/>
    <property type="match status" value="9"/>
</dbReference>
<dbReference type="InterPro" id="IPR000845">
    <property type="entry name" value="Nucleoside_phosphorylase_d"/>
</dbReference>
<dbReference type="PANTHER" id="PTHR46082:SF11">
    <property type="entry name" value="AAA+ ATPASE DOMAIN-CONTAINING PROTEIN-RELATED"/>
    <property type="match status" value="1"/>
</dbReference>
<dbReference type="Proteomes" id="UP001610334">
    <property type="component" value="Unassembled WGS sequence"/>
</dbReference>
<dbReference type="PROSITE" id="PS50088">
    <property type="entry name" value="ANK_REPEAT"/>
    <property type="match status" value="9"/>
</dbReference>
<reference evidence="6 7" key="1">
    <citation type="submission" date="2024-07" db="EMBL/GenBank/DDBJ databases">
        <title>Section-level genome sequencing and comparative genomics of Aspergillus sections Usti and Cavernicolus.</title>
        <authorList>
            <consortium name="Lawrence Berkeley National Laboratory"/>
            <person name="Nybo J.L."/>
            <person name="Vesth T.C."/>
            <person name="Theobald S."/>
            <person name="Frisvad J.C."/>
            <person name="Larsen T.O."/>
            <person name="Kjaerboelling I."/>
            <person name="Rothschild-Mancinelli K."/>
            <person name="Lyhne E.K."/>
            <person name="Kogle M.E."/>
            <person name="Barry K."/>
            <person name="Clum A."/>
            <person name="Na H."/>
            <person name="Ledsgaard L."/>
            <person name="Lin J."/>
            <person name="Lipzen A."/>
            <person name="Kuo A."/>
            <person name="Riley R."/>
            <person name="Mondo S."/>
            <person name="Labutti K."/>
            <person name="Haridas S."/>
            <person name="Pangalinan J."/>
            <person name="Salamov A.A."/>
            <person name="Simmons B.A."/>
            <person name="Magnuson J.K."/>
            <person name="Chen J."/>
            <person name="Drula E."/>
            <person name="Henrissat B."/>
            <person name="Wiebenga A."/>
            <person name="Lubbers R.J."/>
            <person name="Gomes A.C."/>
            <person name="Makela M.R."/>
            <person name="Stajich J."/>
            <person name="Grigoriev I.V."/>
            <person name="Mortensen U.H."/>
            <person name="De Vries R.P."/>
            <person name="Baker S.E."/>
            <person name="Andersen M.R."/>
        </authorList>
    </citation>
    <scope>NUCLEOTIDE SEQUENCE [LARGE SCALE GENOMIC DNA]</scope>
    <source>
        <strain evidence="6 7">CBS 588.65</strain>
    </source>
</reference>
<dbReference type="SUPFAM" id="SSF53167">
    <property type="entry name" value="Purine and uridine phosphorylases"/>
    <property type="match status" value="1"/>
</dbReference>
<feature type="repeat" description="ANK" evidence="2">
    <location>
        <begin position="1535"/>
        <end position="1567"/>
    </location>
</feature>
<feature type="repeat" description="ANK" evidence="2">
    <location>
        <begin position="1435"/>
        <end position="1467"/>
    </location>
</feature>
<dbReference type="InterPro" id="IPR036770">
    <property type="entry name" value="Ankyrin_rpt-contain_sf"/>
</dbReference>
<sequence length="1611" mass="180459">MISLPSSEYSIGWICALAVEMTAARAMLDHEHAKPTDQDPNDDNNYCLGSIASHNIVITCLPAGVYGVTSAAVVGTRMRQTFKSLKYGLMVGIGGGAPNEDADVRLGDVVVSKPSGGSGGVIQFDFGKEHGNGLFERVGSLNQPSEELLKALTYLETENLMRGNQIPELLDSAYSRFPKLVPRFSYQGQDNDMLFQPEYDHCGTGPTCDMCDSSRLVQRLPRKSTSPRVFPGLIASGNQVMKHGATRERLRKELGVICFEMEAAGLMNILPCLVIRGICDYADSHKNKRWQPYAAMTAAAFASELLRALPSQSRQQRQLVNKTEFSFSAIEWESGLELSLPWLEPAQVLQMFNTVPRTIYTPTSTIDCDYPKLYWVLRNIDYYRWRRKNTRQSVLCLSAADQDNLNQVISCVQYTHAQQTDGIIVGISWTDLFNTLSPARTFIQVALSVLLESLPIEDARMALLRFLRAVLDNLSPDDKEKLSQQLYPSKSKESLIQLVQTLLGLGSAKRCAALMAALMHQNKSLLIALKSDRSWDSSLLNFITSLNDDLQAFGEAASQLRIIVSGTTNTALQDNWGLVGLLHIQHDLERQGCLSALFFDNTRYTKIIDRHADSLEWFWTHSEYLEWSAATTSRLLYLEGKPGSGKSTLTKYLREHLLSKLVFEEPPIIADFFYSHRDGDRERKHRNMLQGLLWSILRADSTLFYHFQDEYRKARNDSGPTAIEWSLLSLQRIFLSITEHPVKKEIFLILDALDESEDYDRRNALSFLLTLCNRSGPCVFKIFMASRPMTDIQNNVRRVGNLNFVRMQDETATDIRTFARSFLGPELNFTGKLLQDATDYIVNTAQGVFLWVQLIRAELQVCVEKGYRKREVFKMLFDLPTGLEAFYLHMLDNLNNGTRKDIEDGRSMFQLVLFAERSLTIAEIQHLLAMEAILEDELDITEESFEDELIQGMETRVIHCGGNFLEIKGNKSVQLIHQTVRDFFLSRNVPSQNEKNPHFVFRLDDEEKVHASIASACIHYLQLVASSEFFGPIHSWQPETFDDYVEHLNSRLLLRYVLSFLSYHISKSSNALDSQGLLQKVVPTFQEKAISYLLATWLRDKLHHEVPALSQPAKRAQFELQLLHAAARNSMVEVADIVLSLGAYIDGRIDGRTALQVATVHGSESMVQFLISQKANTAVRLDGGRTGLHWAALRGHFQIVKELSAQYNVDDGDSQGITPLHLATQCANLDMIRLLLEKGAKIDGTDEAEHWTPLHWASYHGHLSVMQYLLDQYPATQKPPPGQSEANPGPSTASLIDARDRKGKTALSIAAANDQPDAVQLLLDHSASPYEADKDGFTPLIRAAAAGHELVVRRLLGWRRELCLETDDTGRTPLSHAAIHGHLTVLETLADVQTDVNLCTKHGHTALHLATAAHQTPTIRVLINLGANINARGHWGITPLHIAAYHGYLDSLNVLIECGAGPRALDADRRDALYLAAGQGHTAVVEVLLRHEEARVNAKDWRGWTPLFWAAGHGHNEVVSLLVQYGADVNVRDRNGVSSLHWAARRGQLSTVQLLLSLGADADALDKNGMSCGDWAAHADWPAIAELFDTTRCVRISRELWREYDEFMPGV</sequence>
<feature type="repeat" description="ANK" evidence="2">
    <location>
        <begin position="1302"/>
        <end position="1334"/>
    </location>
</feature>
<feature type="region of interest" description="Disordered" evidence="3">
    <location>
        <begin position="1274"/>
        <end position="1296"/>
    </location>
</feature>
<evidence type="ECO:0000313" key="6">
    <source>
        <dbReference type="EMBL" id="KAL2812048.1"/>
    </source>
</evidence>
<name>A0ABR4H9B5_9EURO</name>
<dbReference type="Pfam" id="PF12796">
    <property type="entry name" value="Ank_2"/>
    <property type="match status" value="4"/>
</dbReference>
<dbReference type="SUPFAM" id="SSF52540">
    <property type="entry name" value="P-loop containing nucleoside triphosphate hydrolases"/>
    <property type="match status" value="1"/>
</dbReference>
<evidence type="ECO:0000256" key="1">
    <source>
        <dbReference type="ARBA" id="ARBA00022737"/>
    </source>
</evidence>
<dbReference type="Gene3D" id="1.25.40.20">
    <property type="entry name" value="Ankyrin repeat-containing domain"/>
    <property type="match status" value="4"/>
</dbReference>
<dbReference type="InterPro" id="IPR056884">
    <property type="entry name" value="NPHP3-like_N"/>
</dbReference>
<feature type="repeat" description="ANK" evidence="2">
    <location>
        <begin position="1249"/>
        <end position="1271"/>
    </location>
</feature>
<keyword evidence="2" id="KW-0040">ANK repeat</keyword>
<feature type="domain" description="Nucleoside phosphorylase" evidence="4">
    <location>
        <begin position="11"/>
        <end position="306"/>
    </location>
</feature>
<keyword evidence="7" id="KW-1185">Reference proteome</keyword>
<gene>
    <name evidence="6" type="ORF">BJX63DRAFT_261162</name>
</gene>
<feature type="domain" description="Nephrocystin 3-like N-terminal" evidence="5">
    <location>
        <begin position="614"/>
        <end position="787"/>
    </location>
</feature>
<dbReference type="InterPro" id="IPR035994">
    <property type="entry name" value="Nucleoside_phosphorylase_sf"/>
</dbReference>
<evidence type="ECO:0000256" key="2">
    <source>
        <dbReference type="PROSITE-ProRule" id="PRU00023"/>
    </source>
</evidence>
<evidence type="ECO:0000313" key="7">
    <source>
        <dbReference type="Proteomes" id="UP001610334"/>
    </source>
</evidence>
<dbReference type="EMBL" id="JBFXLT010000051">
    <property type="protein sequence ID" value="KAL2812048.1"/>
    <property type="molecule type" value="Genomic_DNA"/>
</dbReference>
<dbReference type="Gene3D" id="3.40.50.1580">
    <property type="entry name" value="Nucleoside phosphorylase domain"/>
    <property type="match status" value="1"/>
</dbReference>
<feature type="compositionally biased region" description="Polar residues" evidence="3">
    <location>
        <begin position="1284"/>
        <end position="1294"/>
    </location>
</feature>
<evidence type="ECO:0000259" key="5">
    <source>
        <dbReference type="Pfam" id="PF24883"/>
    </source>
</evidence>
<organism evidence="6 7">
    <name type="scientific">Aspergillus granulosus</name>
    <dbReference type="NCBI Taxonomy" id="176169"/>
    <lineage>
        <taxon>Eukaryota</taxon>
        <taxon>Fungi</taxon>
        <taxon>Dikarya</taxon>
        <taxon>Ascomycota</taxon>
        <taxon>Pezizomycotina</taxon>
        <taxon>Eurotiomycetes</taxon>
        <taxon>Eurotiomycetidae</taxon>
        <taxon>Eurotiales</taxon>
        <taxon>Aspergillaceae</taxon>
        <taxon>Aspergillus</taxon>
        <taxon>Aspergillus subgen. Nidulantes</taxon>
    </lineage>
</organism>